<evidence type="ECO:0000313" key="2">
    <source>
        <dbReference type="EMBL" id="KAH8030766.1"/>
    </source>
</evidence>
<evidence type="ECO:0000256" key="1">
    <source>
        <dbReference type="SAM" id="MobiDB-lite"/>
    </source>
</evidence>
<sequence length="149" mass="16278">MAVIEASGLRAEQANEDAVCPNFTQNIIVVSTPEPDNAAREPHLHTHVQALRRRPPHRRQNVQEAVSSTLCGTGPPKGMRPVTISHEGANGHAKLAQEPQKPLTLSELLEIQTPLATQEEQPLQVERSAGELGIRSAWCHAGCWDHLGR</sequence>
<reference evidence="2" key="2">
    <citation type="submission" date="2021-09" db="EMBL/GenBank/DDBJ databases">
        <authorList>
            <person name="Jia N."/>
            <person name="Wang J."/>
            <person name="Shi W."/>
            <person name="Du L."/>
            <person name="Sun Y."/>
            <person name="Zhan W."/>
            <person name="Jiang J."/>
            <person name="Wang Q."/>
            <person name="Zhang B."/>
            <person name="Ji P."/>
            <person name="Sakyi L.B."/>
            <person name="Cui X."/>
            <person name="Yuan T."/>
            <person name="Jiang B."/>
            <person name="Yang W."/>
            <person name="Lam T.T.-Y."/>
            <person name="Chang Q."/>
            <person name="Ding S."/>
            <person name="Wang X."/>
            <person name="Zhu J."/>
            <person name="Ruan X."/>
            <person name="Zhao L."/>
            <person name="Wei J."/>
            <person name="Que T."/>
            <person name="Du C."/>
            <person name="Cheng J."/>
            <person name="Dai P."/>
            <person name="Han X."/>
            <person name="Huang E."/>
            <person name="Gao Y."/>
            <person name="Liu J."/>
            <person name="Shao H."/>
            <person name="Ye R."/>
            <person name="Li L."/>
            <person name="Wei W."/>
            <person name="Wang X."/>
            <person name="Wang C."/>
            <person name="Huo Q."/>
            <person name="Li W."/>
            <person name="Guo W."/>
            <person name="Chen H."/>
            <person name="Chen S."/>
            <person name="Zhou L."/>
            <person name="Zhou L."/>
            <person name="Ni X."/>
            <person name="Tian J."/>
            <person name="Zhou Y."/>
            <person name="Sheng Y."/>
            <person name="Liu T."/>
            <person name="Pan Y."/>
            <person name="Xia L."/>
            <person name="Li J."/>
            <person name="Zhao F."/>
            <person name="Cao W."/>
        </authorList>
    </citation>
    <scope>NUCLEOTIDE SEQUENCE</scope>
    <source>
        <strain evidence="2">Rmic-2018</strain>
        <tissue evidence="2">Larvae</tissue>
    </source>
</reference>
<reference evidence="2" key="1">
    <citation type="journal article" date="2020" name="Cell">
        <title>Large-Scale Comparative Analyses of Tick Genomes Elucidate Their Genetic Diversity and Vector Capacities.</title>
        <authorList>
            <consortium name="Tick Genome and Microbiome Consortium (TIGMIC)"/>
            <person name="Jia N."/>
            <person name="Wang J."/>
            <person name="Shi W."/>
            <person name="Du L."/>
            <person name="Sun Y."/>
            <person name="Zhan W."/>
            <person name="Jiang J.F."/>
            <person name="Wang Q."/>
            <person name="Zhang B."/>
            <person name="Ji P."/>
            <person name="Bell-Sakyi L."/>
            <person name="Cui X.M."/>
            <person name="Yuan T.T."/>
            <person name="Jiang B.G."/>
            <person name="Yang W.F."/>
            <person name="Lam T.T."/>
            <person name="Chang Q.C."/>
            <person name="Ding S.J."/>
            <person name="Wang X.J."/>
            <person name="Zhu J.G."/>
            <person name="Ruan X.D."/>
            <person name="Zhao L."/>
            <person name="Wei J.T."/>
            <person name="Ye R.Z."/>
            <person name="Que T.C."/>
            <person name="Du C.H."/>
            <person name="Zhou Y.H."/>
            <person name="Cheng J.X."/>
            <person name="Dai P.F."/>
            <person name="Guo W.B."/>
            <person name="Han X.H."/>
            <person name="Huang E.J."/>
            <person name="Li L.F."/>
            <person name="Wei W."/>
            <person name="Gao Y.C."/>
            <person name="Liu J.Z."/>
            <person name="Shao H.Z."/>
            <person name="Wang X."/>
            <person name="Wang C.C."/>
            <person name="Yang T.C."/>
            <person name="Huo Q.B."/>
            <person name="Li W."/>
            <person name="Chen H.Y."/>
            <person name="Chen S.E."/>
            <person name="Zhou L.G."/>
            <person name="Ni X.B."/>
            <person name="Tian J.H."/>
            <person name="Sheng Y."/>
            <person name="Liu T."/>
            <person name="Pan Y.S."/>
            <person name="Xia L.Y."/>
            <person name="Li J."/>
            <person name="Zhao F."/>
            <person name="Cao W.C."/>
        </authorList>
    </citation>
    <scope>NUCLEOTIDE SEQUENCE</scope>
    <source>
        <strain evidence="2">Rmic-2018</strain>
    </source>
</reference>
<proteinExistence type="predicted"/>
<gene>
    <name evidence="2" type="ORF">HPB51_011606</name>
</gene>
<evidence type="ECO:0000313" key="3">
    <source>
        <dbReference type="Proteomes" id="UP000821866"/>
    </source>
</evidence>
<keyword evidence="3" id="KW-1185">Reference proteome</keyword>
<comment type="caution">
    <text evidence="2">The sequence shown here is derived from an EMBL/GenBank/DDBJ whole genome shotgun (WGS) entry which is preliminary data.</text>
</comment>
<dbReference type="EMBL" id="JABSTU010000005">
    <property type="protein sequence ID" value="KAH8030766.1"/>
    <property type="molecule type" value="Genomic_DNA"/>
</dbReference>
<organism evidence="2 3">
    <name type="scientific">Rhipicephalus microplus</name>
    <name type="common">Cattle tick</name>
    <name type="synonym">Boophilus microplus</name>
    <dbReference type="NCBI Taxonomy" id="6941"/>
    <lineage>
        <taxon>Eukaryota</taxon>
        <taxon>Metazoa</taxon>
        <taxon>Ecdysozoa</taxon>
        <taxon>Arthropoda</taxon>
        <taxon>Chelicerata</taxon>
        <taxon>Arachnida</taxon>
        <taxon>Acari</taxon>
        <taxon>Parasitiformes</taxon>
        <taxon>Ixodida</taxon>
        <taxon>Ixodoidea</taxon>
        <taxon>Ixodidae</taxon>
        <taxon>Rhipicephalinae</taxon>
        <taxon>Rhipicephalus</taxon>
        <taxon>Boophilus</taxon>
    </lineage>
</organism>
<feature type="region of interest" description="Disordered" evidence="1">
    <location>
        <begin position="52"/>
        <end position="81"/>
    </location>
</feature>
<name>A0A9J6E8W1_RHIMP</name>
<feature type="compositionally biased region" description="Polar residues" evidence="1">
    <location>
        <begin position="62"/>
        <end position="71"/>
    </location>
</feature>
<dbReference type="Proteomes" id="UP000821866">
    <property type="component" value="Chromosome 3"/>
</dbReference>
<protein>
    <submittedName>
        <fullName evidence="2">Uncharacterized protein</fullName>
    </submittedName>
</protein>
<accession>A0A9J6E8W1</accession>
<dbReference type="AlphaFoldDB" id="A0A9J6E8W1"/>